<reference evidence="1 2" key="1">
    <citation type="submission" date="2013-11" db="EMBL/GenBank/DDBJ databases">
        <title>Metagenomic analysis of a methanogenic consortium involved in long chain n-alkane degradation.</title>
        <authorList>
            <person name="Davidova I.A."/>
            <person name="Callaghan A.V."/>
            <person name="Wawrik B."/>
            <person name="Pruitt S."/>
            <person name="Marks C."/>
            <person name="Duncan K.E."/>
            <person name="Suflita J.M."/>
        </authorList>
    </citation>
    <scope>NUCLEOTIDE SEQUENCE [LARGE SCALE GENOMIC DNA]</scope>
    <source>
        <strain evidence="1 2">SPR</strain>
    </source>
</reference>
<keyword evidence="2" id="KW-1185">Reference proteome</keyword>
<dbReference type="InParanoid" id="A0A0D2JPK3"/>
<protein>
    <recommendedName>
        <fullName evidence="3">TIGR04076 family protein</fullName>
    </recommendedName>
</protein>
<evidence type="ECO:0008006" key="3">
    <source>
        <dbReference type="Google" id="ProtNLM"/>
    </source>
</evidence>
<comment type="caution">
    <text evidence="1">The sequence shown here is derived from an EMBL/GenBank/DDBJ whole genome shotgun (WGS) entry which is preliminary data.</text>
</comment>
<dbReference type="OrthoDB" id="5518200at2"/>
<name>A0A0D2JPK3_9BACT</name>
<dbReference type="EMBL" id="AZAC01000056">
    <property type="protein sequence ID" value="KIX11410.1"/>
    <property type="molecule type" value="Genomic_DNA"/>
</dbReference>
<dbReference type="Proteomes" id="UP000032233">
    <property type="component" value="Unassembled WGS sequence"/>
</dbReference>
<evidence type="ECO:0000313" key="2">
    <source>
        <dbReference type="Proteomes" id="UP000032233"/>
    </source>
</evidence>
<dbReference type="AlphaFoldDB" id="A0A0D2JPK3"/>
<organism evidence="1 2">
    <name type="scientific">Dethiosulfatarculus sandiegensis</name>
    <dbReference type="NCBI Taxonomy" id="1429043"/>
    <lineage>
        <taxon>Bacteria</taxon>
        <taxon>Pseudomonadati</taxon>
        <taxon>Thermodesulfobacteriota</taxon>
        <taxon>Desulfarculia</taxon>
        <taxon>Desulfarculales</taxon>
        <taxon>Desulfarculaceae</taxon>
        <taxon>Dethiosulfatarculus</taxon>
    </lineage>
</organism>
<gene>
    <name evidence="1" type="ORF">X474_24395</name>
</gene>
<accession>A0A0D2JPK3</accession>
<dbReference type="InterPro" id="IPR023811">
    <property type="entry name" value="CHP04076"/>
</dbReference>
<sequence length="87" mass="9800">MSDYRKVKIKVKSVEGTCHAGHKPGDEWVVEAHTPEGLCVHAYSALDPMIRAFMFDASIPWLDEEGRLELVCPDPDNPVVFTLEKMD</sequence>
<dbReference type="NCBIfam" id="TIGR04076">
    <property type="entry name" value="TIGR04076 family protein"/>
    <property type="match status" value="1"/>
</dbReference>
<evidence type="ECO:0000313" key="1">
    <source>
        <dbReference type="EMBL" id="KIX11410.1"/>
    </source>
</evidence>
<proteinExistence type="predicted"/>
<dbReference type="RefSeq" id="WP_044352000.1">
    <property type="nucleotide sequence ID" value="NZ_AZAC01000056.1"/>
</dbReference>